<dbReference type="GO" id="GO:0005524">
    <property type="term" value="F:ATP binding"/>
    <property type="evidence" value="ECO:0007669"/>
    <property type="project" value="UniProtKB-KW"/>
</dbReference>
<dbReference type="GO" id="GO:0005737">
    <property type="term" value="C:cytoplasm"/>
    <property type="evidence" value="ECO:0007669"/>
    <property type="project" value="TreeGrafter"/>
</dbReference>
<dbReference type="Pfam" id="PF00069">
    <property type="entry name" value="Pkinase"/>
    <property type="match status" value="1"/>
</dbReference>
<comment type="caution">
    <text evidence="4">The sequence shown here is derived from an EMBL/GenBank/DDBJ whole genome shotgun (WGS) entry which is preliminary data.</text>
</comment>
<protein>
    <recommendedName>
        <fullName evidence="3">Protein kinase domain-containing protein</fullName>
    </recommendedName>
</protein>
<dbReference type="AlphaFoldDB" id="A0A8H4VLB2"/>
<dbReference type="GO" id="GO:0035556">
    <property type="term" value="P:intracellular signal transduction"/>
    <property type="evidence" value="ECO:0007669"/>
    <property type="project" value="TreeGrafter"/>
</dbReference>
<dbReference type="PROSITE" id="PS50011">
    <property type="entry name" value="PROTEIN_KINASE_DOM"/>
    <property type="match status" value="1"/>
</dbReference>
<keyword evidence="2" id="KW-0067">ATP-binding</keyword>
<dbReference type="Proteomes" id="UP000521872">
    <property type="component" value="Unassembled WGS sequence"/>
</dbReference>
<proteinExistence type="predicted"/>
<dbReference type="PANTHER" id="PTHR24346:SF110">
    <property type="entry name" value="NON-SPECIFIC SERINE_THREONINE PROTEIN KINASE"/>
    <property type="match status" value="1"/>
</dbReference>
<gene>
    <name evidence="4" type="ORF">D9613_004460</name>
</gene>
<evidence type="ECO:0000313" key="5">
    <source>
        <dbReference type="Proteomes" id="UP000521872"/>
    </source>
</evidence>
<dbReference type="EMBL" id="JAACJL010000057">
    <property type="protein sequence ID" value="KAF4612044.1"/>
    <property type="molecule type" value="Genomic_DNA"/>
</dbReference>
<keyword evidence="5" id="KW-1185">Reference proteome</keyword>
<evidence type="ECO:0000313" key="4">
    <source>
        <dbReference type="EMBL" id="KAF4612044.1"/>
    </source>
</evidence>
<dbReference type="Gene3D" id="1.10.510.10">
    <property type="entry name" value="Transferase(Phosphotransferase) domain 1"/>
    <property type="match status" value="1"/>
</dbReference>
<keyword evidence="1" id="KW-0547">Nucleotide-binding</keyword>
<sequence>MHSKASPLLARTSFLQPLFFCPRSSISTSLPYITDDRNGMPLTTNLGAVTCSVTSPNYAAPEVIQGGVYEGPEIDVWSSGVILYVMLCGNLPFEDEEVQMLFTKINQGNFHLPSYLSPEAKDLITSMLVVDP</sequence>
<dbReference type="PANTHER" id="PTHR24346">
    <property type="entry name" value="MAP/MICROTUBULE AFFINITY-REGULATING KINASE"/>
    <property type="match status" value="1"/>
</dbReference>
<evidence type="ECO:0000256" key="1">
    <source>
        <dbReference type="ARBA" id="ARBA00022741"/>
    </source>
</evidence>
<dbReference type="InterPro" id="IPR011009">
    <property type="entry name" value="Kinase-like_dom_sf"/>
</dbReference>
<dbReference type="GO" id="GO:0004674">
    <property type="term" value="F:protein serine/threonine kinase activity"/>
    <property type="evidence" value="ECO:0007669"/>
    <property type="project" value="TreeGrafter"/>
</dbReference>
<accession>A0A8H4VLB2</accession>
<evidence type="ECO:0000259" key="3">
    <source>
        <dbReference type="PROSITE" id="PS50011"/>
    </source>
</evidence>
<dbReference type="SUPFAM" id="SSF56112">
    <property type="entry name" value="Protein kinase-like (PK-like)"/>
    <property type="match status" value="1"/>
</dbReference>
<feature type="domain" description="Protein kinase" evidence="3">
    <location>
        <begin position="1"/>
        <end position="132"/>
    </location>
</feature>
<reference evidence="4 5" key="1">
    <citation type="submission" date="2019-12" db="EMBL/GenBank/DDBJ databases">
        <authorList>
            <person name="Floudas D."/>
            <person name="Bentzer J."/>
            <person name="Ahren D."/>
            <person name="Johansson T."/>
            <person name="Persson P."/>
            <person name="Tunlid A."/>
        </authorList>
    </citation>
    <scope>NUCLEOTIDE SEQUENCE [LARGE SCALE GENOMIC DNA]</scope>
    <source>
        <strain evidence="4 5">CBS 102.39</strain>
    </source>
</reference>
<name>A0A8H4VLB2_9AGAR</name>
<dbReference type="InterPro" id="IPR000719">
    <property type="entry name" value="Prot_kinase_dom"/>
</dbReference>
<evidence type="ECO:0000256" key="2">
    <source>
        <dbReference type="ARBA" id="ARBA00022840"/>
    </source>
</evidence>
<organism evidence="4 5">
    <name type="scientific">Agrocybe pediades</name>
    <dbReference type="NCBI Taxonomy" id="84607"/>
    <lineage>
        <taxon>Eukaryota</taxon>
        <taxon>Fungi</taxon>
        <taxon>Dikarya</taxon>
        <taxon>Basidiomycota</taxon>
        <taxon>Agaricomycotina</taxon>
        <taxon>Agaricomycetes</taxon>
        <taxon>Agaricomycetidae</taxon>
        <taxon>Agaricales</taxon>
        <taxon>Agaricineae</taxon>
        <taxon>Strophariaceae</taxon>
        <taxon>Agrocybe</taxon>
    </lineage>
</organism>